<comment type="caution">
    <text evidence="1">The sequence shown here is derived from an EMBL/GenBank/DDBJ whole genome shotgun (WGS) entry which is preliminary data.</text>
</comment>
<dbReference type="AlphaFoldDB" id="A0A6I2MA58"/>
<reference evidence="1 2" key="1">
    <citation type="submission" date="2019-11" db="EMBL/GenBank/DDBJ databases">
        <title>Bacillus idriensis genome.</title>
        <authorList>
            <person name="Konopka E.N."/>
            <person name="Newman J.D."/>
        </authorList>
    </citation>
    <scope>NUCLEOTIDE SEQUENCE [LARGE SCALE GENOMIC DNA]</scope>
    <source>
        <strain evidence="1 2">DSM 19097</strain>
    </source>
</reference>
<organism evidence="1 2">
    <name type="scientific">Metabacillus idriensis</name>
    <dbReference type="NCBI Taxonomy" id="324768"/>
    <lineage>
        <taxon>Bacteria</taxon>
        <taxon>Bacillati</taxon>
        <taxon>Bacillota</taxon>
        <taxon>Bacilli</taxon>
        <taxon>Bacillales</taxon>
        <taxon>Bacillaceae</taxon>
        <taxon>Metabacillus</taxon>
    </lineage>
</organism>
<accession>A0A6I2MA58</accession>
<gene>
    <name evidence="1" type="ORF">GJU41_11865</name>
</gene>
<dbReference type="Proteomes" id="UP000441585">
    <property type="component" value="Unassembled WGS sequence"/>
</dbReference>
<protein>
    <submittedName>
        <fullName evidence="1">Uncharacterized protein</fullName>
    </submittedName>
</protein>
<dbReference type="RefSeq" id="WP_154318685.1">
    <property type="nucleotide sequence ID" value="NZ_CAJGAA010000002.1"/>
</dbReference>
<evidence type="ECO:0000313" key="2">
    <source>
        <dbReference type="Proteomes" id="UP000441585"/>
    </source>
</evidence>
<sequence length="51" mass="5955">MTNDEREKLIRFCVEAATELNGAKVSYVEFTAMNDEELRREADWLDDMLGK</sequence>
<dbReference type="EMBL" id="WKKF01000002">
    <property type="protein sequence ID" value="MRX54669.1"/>
    <property type="molecule type" value="Genomic_DNA"/>
</dbReference>
<evidence type="ECO:0000313" key="1">
    <source>
        <dbReference type="EMBL" id="MRX54669.1"/>
    </source>
</evidence>
<keyword evidence="2" id="KW-1185">Reference proteome</keyword>
<proteinExistence type="predicted"/>
<name>A0A6I2MA58_9BACI</name>